<evidence type="ECO:0000313" key="1">
    <source>
        <dbReference type="EMBL" id="SON53229.1"/>
    </source>
</evidence>
<keyword evidence="2" id="KW-1185">Reference proteome</keyword>
<proteinExistence type="predicted"/>
<dbReference type="KEGG" id="vta:B1618"/>
<sequence>MSGRIKWLVFLLVIATAYGVAWHKAYVLSSDYYDFAQEQFQQGNYITAIKGKNKLEMRRSDTYLGGYQQVVETWEHMVLGLRPDFYYLAKQKVDESLSKLSSDELLLLIETYVELDLRYVPEAALRLKNLASAQGNQLLYSEMDEFLIEAFPEFSQEGDQ</sequence>
<dbReference type="Proteomes" id="UP000235828">
    <property type="component" value="Chromosome B"/>
</dbReference>
<dbReference type="AlphaFoldDB" id="A0A2N8ZMZ2"/>
<evidence type="ECO:0000313" key="2">
    <source>
        <dbReference type="Proteomes" id="UP000235828"/>
    </source>
</evidence>
<gene>
    <name evidence="1" type="ORF">VTAP4600_B1618</name>
</gene>
<protein>
    <submittedName>
        <fullName evidence="1">Uncharacterized protein</fullName>
    </submittedName>
</protein>
<dbReference type="OrthoDB" id="2111733at2"/>
<dbReference type="EMBL" id="LT960612">
    <property type="protein sequence ID" value="SON53229.1"/>
    <property type="molecule type" value="Genomic_DNA"/>
</dbReference>
<name>A0A2N8ZMZ2_9VIBR</name>
<dbReference type="RefSeq" id="WP_102525277.1">
    <property type="nucleotide sequence ID" value="NZ_LT960612.1"/>
</dbReference>
<accession>A0A2N8ZMZ2</accession>
<reference evidence="1 2" key="1">
    <citation type="submission" date="2017-10" db="EMBL/GenBank/DDBJ databases">
        <authorList>
            <person name="Banno H."/>
            <person name="Chua N.-H."/>
        </authorList>
    </citation>
    <scope>NUCLEOTIDE SEQUENCE [LARGE SCALE GENOMIC DNA]</scope>
    <source>
        <strain evidence="1">Vibrio tapetis CECT4600</strain>
    </source>
</reference>
<organism evidence="1 2">
    <name type="scientific">Vibrio tapetis subsp. tapetis</name>
    <dbReference type="NCBI Taxonomy" id="1671868"/>
    <lineage>
        <taxon>Bacteria</taxon>
        <taxon>Pseudomonadati</taxon>
        <taxon>Pseudomonadota</taxon>
        <taxon>Gammaproteobacteria</taxon>
        <taxon>Vibrionales</taxon>
        <taxon>Vibrionaceae</taxon>
        <taxon>Vibrio</taxon>
    </lineage>
</organism>